<dbReference type="InterPro" id="IPR006636">
    <property type="entry name" value="STI1_HS-bd"/>
</dbReference>
<accession>A0A899FYS7</accession>
<feature type="domain" description="STI1" evidence="7">
    <location>
        <begin position="140"/>
        <end position="179"/>
    </location>
</feature>
<evidence type="ECO:0000256" key="6">
    <source>
        <dbReference type="SAM" id="MobiDB-lite"/>
    </source>
</evidence>
<feature type="domain" description="STI1" evidence="7">
    <location>
        <begin position="525"/>
        <end position="564"/>
    </location>
</feature>
<dbReference type="InterPro" id="IPR011990">
    <property type="entry name" value="TPR-like_helical_dom_sf"/>
</dbReference>
<feature type="region of interest" description="Disordered" evidence="6">
    <location>
        <begin position="174"/>
        <end position="239"/>
    </location>
</feature>
<sequence>MADSIREAANLLFSRKEYQEAIKLYTQAIEIDPKSHLLYSNRSACYASLKDFDKALEDAVKCIEIKPDWPKGWSRKGAALHGKGNLGDAKTAYEEGLKLEPENQQLKTGLKEVEFSLSKECSKGFQKNDPFAHIASKLKDPFLFSKMASNPKTLGLLSDMEFMEKLKRIQTSPETIFKELNDPHSSPLEDAMETDQESILKPEKEQEPIFKPEKEQEPKQEPTQEPESTCVDDDDDDDDIKIEKENKEKAEKEKCLGNECYRARQFKESVQHYLAAWDLFKDISYLTNCSAAYYEDGNYEECIKCCKEAITYGREILADFKLISRAFGRIGSAYMKQEKYDLAIENFNCSLTEYRTPDILKKLREAEKIKDEKERLAYIDIDKAEEAREEGNKLFKEGDFCGAIKMYTEMIKRSPNDARGYGNRAAAYIKVMSLNEALKDCEKAISLDPCFTKAYLRKASCYFAMKEYNKCIDTCHAAAKADEDSNNKGLHAKDIELQLQKCMSAIYAQRENETEEETIQRIQGDPEIVAILQDPIMQSILAQARDNPSALEEHMKNSQVAGKIQKLIHAGVIKITRR</sequence>
<feature type="repeat" description="TPR" evidence="5">
    <location>
        <begin position="2"/>
        <end position="35"/>
    </location>
</feature>
<reference evidence="8" key="1">
    <citation type="submission" date="2020-06" db="EMBL/GenBank/DDBJ databases">
        <title>Genomes of multiple members of Pneumocystis genus reveal paths to human pathogen Pneumocystis jirovecii.</title>
        <authorList>
            <person name="Cisse O.H."/>
            <person name="Ma L."/>
            <person name="Dekker J."/>
            <person name="Khil P."/>
            <person name="Jo J."/>
            <person name="Brenchley J."/>
            <person name="Blair R."/>
            <person name="Pahar B."/>
            <person name="Chabe M."/>
            <person name="Van Rompay K.A."/>
            <person name="Keesler R."/>
            <person name="Sukura A."/>
            <person name="Hirsch V."/>
            <person name="Kutty G."/>
            <person name="Liu Y."/>
            <person name="Peng L."/>
            <person name="Chen J."/>
            <person name="Song J."/>
            <person name="Weissenbacher-Lang C."/>
            <person name="Xu J."/>
            <person name="Upham N.S."/>
            <person name="Stajich J.E."/>
            <person name="Cuomo C.A."/>
            <person name="Cushion M.T."/>
            <person name="Kovacs J.A."/>
        </authorList>
    </citation>
    <scope>NUCLEOTIDE SEQUENCE</scope>
    <source>
        <strain evidence="8">2A</strain>
    </source>
</reference>
<feature type="repeat" description="TPR" evidence="5">
    <location>
        <begin position="70"/>
        <end position="103"/>
    </location>
</feature>
<dbReference type="Pfam" id="PF13181">
    <property type="entry name" value="TPR_8"/>
    <property type="match status" value="3"/>
</dbReference>
<evidence type="ECO:0000259" key="7">
    <source>
        <dbReference type="SMART" id="SM00727"/>
    </source>
</evidence>
<keyword evidence="9" id="KW-1185">Reference proteome</keyword>
<evidence type="ECO:0000256" key="5">
    <source>
        <dbReference type="PROSITE-ProRule" id="PRU00339"/>
    </source>
</evidence>
<dbReference type="PROSITE" id="PS50005">
    <property type="entry name" value="TPR"/>
    <property type="match status" value="4"/>
</dbReference>
<dbReference type="GO" id="GO:0005737">
    <property type="term" value="C:cytoplasm"/>
    <property type="evidence" value="ECO:0007669"/>
    <property type="project" value="UniProtKB-SubCell"/>
</dbReference>
<comment type="subcellular location">
    <subcellularLocation>
        <location evidence="1">Cytoplasm</location>
    </subcellularLocation>
</comment>
<keyword evidence="2" id="KW-0963">Cytoplasm</keyword>
<dbReference type="AlphaFoldDB" id="A0A899FYS7"/>
<dbReference type="InterPro" id="IPR019734">
    <property type="entry name" value="TPR_rpt"/>
</dbReference>
<dbReference type="Pfam" id="PF17830">
    <property type="entry name" value="STI1-HOP_DP"/>
    <property type="match status" value="2"/>
</dbReference>
<dbReference type="Proteomes" id="UP000663699">
    <property type="component" value="Chromosome 1"/>
</dbReference>
<dbReference type="PANTHER" id="PTHR22904">
    <property type="entry name" value="TPR REPEAT CONTAINING PROTEIN"/>
    <property type="match status" value="1"/>
</dbReference>
<evidence type="ECO:0000313" key="8">
    <source>
        <dbReference type="EMBL" id="QSL64288.1"/>
    </source>
</evidence>
<feature type="repeat" description="TPR" evidence="5">
    <location>
        <begin position="418"/>
        <end position="451"/>
    </location>
</feature>
<dbReference type="PANTHER" id="PTHR22904:SF523">
    <property type="entry name" value="STRESS-INDUCED-PHOSPHOPROTEIN 1"/>
    <property type="match status" value="1"/>
</dbReference>
<dbReference type="GO" id="GO:0051879">
    <property type="term" value="F:Hsp90 protein binding"/>
    <property type="evidence" value="ECO:0007669"/>
    <property type="project" value="TreeGrafter"/>
</dbReference>
<dbReference type="SMART" id="SM00028">
    <property type="entry name" value="TPR"/>
    <property type="match status" value="8"/>
</dbReference>
<dbReference type="Gene3D" id="1.25.40.10">
    <property type="entry name" value="Tetratricopeptide repeat domain"/>
    <property type="match status" value="3"/>
</dbReference>
<evidence type="ECO:0000256" key="2">
    <source>
        <dbReference type="ARBA" id="ARBA00022490"/>
    </source>
</evidence>
<dbReference type="FunFam" id="1.25.40.10:FF:000010">
    <property type="entry name" value="Stress-induced phosphoprotein 1"/>
    <property type="match status" value="1"/>
</dbReference>
<feature type="repeat" description="TPR" evidence="5">
    <location>
        <begin position="384"/>
        <end position="417"/>
    </location>
</feature>
<evidence type="ECO:0000313" key="9">
    <source>
        <dbReference type="Proteomes" id="UP000663699"/>
    </source>
</evidence>
<organism evidence="8 9">
    <name type="scientific">Pneumocystis wakefieldiae</name>
    <dbReference type="NCBI Taxonomy" id="38082"/>
    <lineage>
        <taxon>Eukaryota</taxon>
        <taxon>Fungi</taxon>
        <taxon>Dikarya</taxon>
        <taxon>Ascomycota</taxon>
        <taxon>Taphrinomycotina</taxon>
        <taxon>Pneumocystomycetes</taxon>
        <taxon>Pneumocystaceae</taxon>
        <taxon>Pneumocystis</taxon>
    </lineage>
</organism>
<dbReference type="SUPFAM" id="SSF48452">
    <property type="entry name" value="TPR-like"/>
    <property type="match status" value="3"/>
</dbReference>
<feature type="compositionally biased region" description="Acidic residues" evidence="6">
    <location>
        <begin position="230"/>
        <end position="239"/>
    </location>
</feature>
<evidence type="ECO:0000256" key="1">
    <source>
        <dbReference type="ARBA" id="ARBA00004496"/>
    </source>
</evidence>
<proteinExistence type="predicted"/>
<evidence type="ECO:0000256" key="4">
    <source>
        <dbReference type="ARBA" id="ARBA00022803"/>
    </source>
</evidence>
<evidence type="ECO:0000256" key="3">
    <source>
        <dbReference type="ARBA" id="ARBA00022737"/>
    </source>
</evidence>
<gene>
    <name evidence="8" type="ORF">MERGE_000444</name>
</gene>
<dbReference type="EMBL" id="CP054532">
    <property type="protein sequence ID" value="QSL64288.1"/>
    <property type="molecule type" value="Genomic_DNA"/>
</dbReference>
<dbReference type="FunFam" id="1.10.260.100:FF:000002">
    <property type="entry name" value="Stress-induced-phosphoprotein 1 (Hsp70/Hsp90-organizing)"/>
    <property type="match status" value="1"/>
</dbReference>
<dbReference type="FunFam" id="1.25.40.10:FF:000020">
    <property type="entry name" value="Stress-induced phosphoprotein 1"/>
    <property type="match status" value="1"/>
</dbReference>
<protein>
    <recommendedName>
        <fullName evidence="7">STI1 domain-containing protein</fullName>
    </recommendedName>
</protein>
<keyword evidence="3" id="KW-0677">Repeat</keyword>
<dbReference type="PROSITE" id="PS50293">
    <property type="entry name" value="TPR_REGION"/>
    <property type="match status" value="1"/>
</dbReference>
<feature type="compositionally biased region" description="Basic and acidic residues" evidence="6">
    <location>
        <begin position="198"/>
        <end position="222"/>
    </location>
</feature>
<dbReference type="SMART" id="SM00727">
    <property type="entry name" value="STI1"/>
    <property type="match status" value="2"/>
</dbReference>
<dbReference type="OrthoDB" id="2423701at2759"/>
<dbReference type="Gene3D" id="1.10.260.100">
    <property type="match status" value="2"/>
</dbReference>
<dbReference type="InterPro" id="IPR041243">
    <property type="entry name" value="STI1/HOP_DP"/>
</dbReference>
<name>A0A899FYS7_9ASCO</name>
<dbReference type="Pfam" id="PF13414">
    <property type="entry name" value="TPR_11"/>
    <property type="match status" value="1"/>
</dbReference>
<keyword evidence="4 5" id="KW-0802">TPR repeat</keyword>
<dbReference type="FunFam" id="1.25.40.10:FF:000027">
    <property type="entry name" value="stress-induced-phosphoprotein 1 isoform X1"/>
    <property type="match status" value="1"/>
</dbReference>